<feature type="transmembrane region" description="Helical" evidence="1">
    <location>
        <begin position="6"/>
        <end position="28"/>
    </location>
</feature>
<dbReference type="Pfam" id="PF10086">
    <property type="entry name" value="YhfC"/>
    <property type="match status" value="1"/>
</dbReference>
<keyword evidence="2" id="KW-0482">Metalloprotease</keyword>
<evidence type="ECO:0000313" key="2">
    <source>
        <dbReference type="EMBL" id="MBO1628618.1"/>
    </source>
</evidence>
<proteinExistence type="predicted"/>
<keyword evidence="2" id="KW-0378">Hydrolase</keyword>
<dbReference type="GO" id="GO:0008237">
    <property type="term" value="F:metallopeptidase activity"/>
    <property type="evidence" value="ECO:0007669"/>
    <property type="project" value="UniProtKB-KW"/>
</dbReference>
<keyword evidence="1" id="KW-0812">Transmembrane</keyword>
<evidence type="ECO:0000256" key="1">
    <source>
        <dbReference type="SAM" id="Phobius"/>
    </source>
</evidence>
<organism evidence="2 3">
    <name type="scientific">Bacillus arachidis</name>
    <dbReference type="NCBI Taxonomy" id="2819290"/>
    <lineage>
        <taxon>Bacteria</taxon>
        <taxon>Bacillati</taxon>
        <taxon>Bacillota</taxon>
        <taxon>Bacilli</taxon>
        <taxon>Bacillales</taxon>
        <taxon>Bacillaceae</taxon>
        <taxon>Bacillus</taxon>
    </lineage>
</organism>
<keyword evidence="1" id="KW-1133">Transmembrane helix</keyword>
<dbReference type="EMBL" id="JAGDQJ010000077">
    <property type="protein sequence ID" value="MBO1628618.1"/>
    <property type="molecule type" value="Genomic_DNA"/>
</dbReference>
<evidence type="ECO:0000313" key="3">
    <source>
        <dbReference type="Proteomes" id="UP000677611"/>
    </source>
</evidence>
<name>A0ABS3P5Z1_9BACI</name>
<gene>
    <name evidence="2" type="ORF">J4P90_26285</name>
</gene>
<sequence length="62" mass="7374">MECDILFLFAIVIDLSAGFFEEVTRFIAMRFFMKQRDWQSEFLFGARLFIISRQKTPTSRNG</sequence>
<keyword evidence="1" id="KW-0472">Membrane</keyword>
<comment type="caution">
    <text evidence="2">The sequence shown here is derived from an EMBL/GenBank/DDBJ whole genome shotgun (WGS) entry which is preliminary data.</text>
</comment>
<reference evidence="2 3" key="1">
    <citation type="submission" date="2021-03" db="EMBL/GenBank/DDBJ databases">
        <title>Identification of novel Bacillus strains.</title>
        <authorList>
            <person name="Xiao Z."/>
            <person name="Li Y."/>
            <person name="Shen J."/>
        </authorList>
    </citation>
    <scope>NUCLEOTIDE SEQUENCE [LARGE SCALE GENOMIC DNA]</scope>
    <source>
        <strain evidence="2 3">SY8</strain>
    </source>
</reference>
<dbReference type="Proteomes" id="UP000677611">
    <property type="component" value="Unassembled WGS sequence"/>
</dbReference>
<keyword evidence="3" id="KW-1185">Reference proteome</keyword>
<accession>A0ABS3P5Z1</accession>
<dbReference type="InterPro" id="IPR011397">
    <property type="entry name" value="YhfC"/>
</dbReference>
<protein>
    <submittedName>
        <fullName evidence="2">YhfC family intramembrane metalloprotease</fullName>
    </submittedName>
</protein>
<keyword evidence="2" id="KW-0645">Protease</keyword>